<dbReference type="SMART" id="SM01074">
    <property type="entry name" value="Cdc6_C"/>
    <property type="match status" value="1"/>
</dbReference>
<dbReference type="GO" id="GO:0005524">
    <property type="term" value="F:ATP binding"/>
    <property type="evidence" value="ECO:0007669"/>
    <property type="project" value="UniProtKB-UniRule"/>
</dbReference>
<dbReference type="PANTHER" id="PTHR10763:SF22">
    <property type="entry name" value="ORC1-TYPE DNA REPLICATION PROTEIN"/>
    <property type="match status" value="1"/>
</dbReference>
<dbReference type="InterPro" id="IPR015163">
    <property type="entry name" value="Cdc6_C"/>
</dbReference>
<dbReference type="FunFam" id="1.10.8.60:FF:000073">
    <property type="entry name" value="ORC1-type DNA replication protein"/>
    <property type="match status" value="1"/>
</dbReference>
<dbReference type="CDD" id="cd08768">
    <property type="entry name" value="Cdc6_C"/>
    <property type="match status" value="1"/>
</dbReference>
<dbReference type="GO" id="GO:0006260">
    <property type="term" value="P:DNA replication"/>
    <property type="evidence" value="ECO:0007669"/>
    <property type="project" value="UniProtKB-UniRule"/>
</dbReference>
<keyword evidence="9" id="KW-1185">Reference proteome</keyword>
<evidence type="ECO:0000256" key="2">
    <source>
        <dbReference type="ARBA" id="ARBA00022705"/>
    </source>
</evidence>
<feature type="binding site" evidence="5">
    <location>
        <position position="223"/>
    </location>
    <ligand>
        <name>ATP</name>
        <dbReference type="ChEBI" id="CHEBI:30616"/>
    </ligand>
</feature>
<reference evidence="8 9" key="1">
    <citation type="journal article" date="2019" name="Int. J. Syst. Evol. Microbiol.">
        <title>The Global Catalogue of Microorganisms (GCM) 10K type strain sequencing project: providing services to taxonomists for standard genome sequencing and annotation.</title>
        <authorList>
            <consortium name="The Broad Institute Genomics Platform"/>
            <consortium name="The Broad Institute Genome Sequencing Center for Infectious Disease"/>
            <person name="Wu L."/>
            <person name="Ma J."/>
        </authorList>
    </citation>
    <scope>NUCLEOTIDE SEQUENCE [LARGE SCALE GENOMIC DNA]</scope>
    <source>
        <strain evidence="8 9">XZGYJ-43</strain>
    </source>
</reference>
<feature type="binding site" evidence="5">
    <location>
        <position position="211"/>
    </location>
    <ligand>
        <name>ATP</name>
        <dbReference type="ChEBI" id="CHEBI:30616"/>
    </ligand>
</feature>
<comment type="similarity">
    <text evidence="1 5">Belongs to the CDC6/cdc18 family.</text>
</comment>
<evidence type="ECO:0000256" key="1">
    <source>
        <dbReference type="ARBA" id="ARBA00006184"/>
    </source>
</evidence>
<dbReference type="SUPFAM" id="SSF52540">
    <property type="entry name" value="P-loop containing nucleoside triphosphate hydrolases"/>
    <property type="match status" value="1"/>
</dbReference>
<dbReference type="Pfam" id="PF13191">
    <property type="entry name" value="AAA_16"/>
    <property type="match status" value="1"/>
</dbReference>
<dbReference type="InterPro" id="IPR055237">
    <property type="entry name" value="Cdc6_lid"/>
</dbReference>
<dbReference type="Pfam" id="PF09079">
    <property type="entry name" value="WHD_Cdc6"/>
    <property type="match status" value="1"/>
</dbReference>
<dbReference type="InterPro" id="IPR036388">
    <property type="entry name" value="WH-like_DNA-bd_sf"/>
</dbReference>
<evidence type="ECO:0000313" key="9">
    <source>
        <dbReference type="Proteomes" id="UP001596447"/>
    </source>
</evidence>
<evidence type="ECO:0000256" key="3">
    <source>
        <dbReference type="ARBA" id="ARBA00022741"/>
    </source>
</evidence>
<dbReference type="Gene3D" id="3.40.50.300">
    <property type="entry name" value="P-loop containing nucleotide triphosphate hydrolases"/>
    <property type="match status" value="1"/>
</dbReference>
<keyword evidence="4 5" id="KW-0067">ATP-binding</keyword>
<dbReference type="NCBIfam" id="TIGR02928">
    <property type="entry name" value="orc1/cdc6 family replication initiation protein"/>
    <property type="match status" value="1"/>
</dbReference>
<dbReference type="InterPro" id="IPR041664">
    <property type="entry name" value="AAA_16"/>
</dbReference>
<evidence type="ECO:0000256" key="5">
    <source>
        <dbReference type="HAMAP-Rule" id="MF_01407"/>
    </source>
</evidence>
<accession>A0ABD5Z9B0</accession>
<dbReference type="SMART" id="SM00382">
    <property type="entry name" value="AAA"/>
    <property type="match status" value="1"/>
</dbReference>
<sequence>MTRPFSDIRETIFADKEVLSEDYQPDTILERDDEISAYQDALKDVLFGRNPSNVFVYGKTGVGKTAVTQYMLQALQEETATRDEADDVHVRMYNCNRGSVYGAVRTLVNSLREDGAEQFPKTGLSTEVALESLYDEMDRIGGTFLFVFDEIDHLSDADSLLYEFPRARSIGHLTNAKVGVIGISNNYRFRDSLSPKVKDTLMEKEISFSPYDATELRTILHDRAADAFTEGSCDESAIAKCAALAARDTGGARQALDLLRTGGDIAESRGDAVVEDDHIDAARETVQRGRVTDKIRDQTIHGQLVLEAVARLDHAGDTPARSKEIRERYEMVAENHGHEPLTTLKSVQNHLSDLKMLGFLSVTEHNVGKRGGSYYTYELTLDAEAVFDARETIERERS</sequence>
<keyword evidence="3 5" id="KW-0547">Nucleotide-binding</keyword>
<proteinExistence type="inferred from homology"/>
<evidence type="ECO:0000313" key="8">
    <source>
        <dbReference type="EMBL" id="MFC7201761.1"/>
    </source>
</evidence>
<dbReference type="AlphaFoldDB" id="A0ABD5Z9B0"/>
<dbReference type="InterPro" id="IPR014277">
    <property type="entry name" value="Orc1/Cdc6_arc"/>
</dbReference>
<feature type="domain" description="Cdc6 C-terminal" evidence="7">
    <location>
        <begin position="306"/>
        <end position="390"/>
    </location>
</feature>
<dbReference type="InterPro" id="IPR050311">
    <property type="entry name" value="ORC1/CDC6"/>
</dbReference>
<comment type="function">
    <text evidence="5">Involved in regulation of DNA replication.</text>
</comment>
<dbReference type="EMBL" id="JBHTAR010000011">
    <property type="protein sequence ID" value="MFC7201761.1"/>
    <property type="molecule type" value="Genomic_DNA"/>
</dbReference>
<dbReference type="Pfam" id="PF22703">
    <property type="entry name" value="Cdc6_lid"/>
    <property type="match status" value="1"/>
</dbReference>
<keyword evidence="2 5" id="KW-0235">DNA replication</keyword>
<evidence type="ECO:0000256" key="4">
    <source>
        <dbReference type="ARBA" id="ARBA00022840"/>
    </source>
</evidence>
<dbReference type="InterPro" id="IPR027417">
    <property type="entry name" value="P-loop_NTPase"/>
</dbReference>
<dbReference type="Proteomes" id="UP001596447">
    <property type="component" value="Unassembled WGS sequence"/>
</dbReference>
<dbReference type="InterPro" id="IPR003593">
    <property type="entry name" value="AAA+_ATPase"/>
</dbReference>
<comment type="caution">
    <text evidence="8">The sequence shown here is derived from an EMBL/GenBank/DDBJ whole genome shotgun (WGS) entry which is preliminary data.</text>
</comment>
<name>A0ABD5Z9B0_9EURY</name>
<feature type="binding site" evidence="5">
    <location>
        <begin position="62"/>
        <end position="66"/>
    </location>
    <ligand>
        <name>ATP</name>
        <dbReference type="ChEBI" id="CHEBI:30616"/>
    </ligand>
</feature>
<organism evidence="8 9">
    <name type="scientific">Halospeciosus flavus</name>
    <dbReference type="NCBI Taxonomy" id="3032283"/>
    <lineage>
        <taxon>Archaea</taxon>
        <taxon>Methanobacteriati</taxon>
        <taxon>Methanobacteriota</taxon>
        <taxon>Stenosarchaea group</taxon>
        <taxon>Halobacteria</taxon>
        <taxon>Halobacteriales</taxon>
        <taxon>Halobacteriaceae</taxon>
        <taxon>Halospeciosus</taxon>
    </lineage>
</organism>
<dbReference type="InterPro" id="IPR036390">
    <property type="entry name" value="WH_DNA-bd_sf"/>
</dbReference>
<dbReference type="HAMAP" id="MF_01407">
    <property type="entry name" value="ORC1_type_DNA_replic_protein"/>
    <property type="match status" value="1"/>
</dbReference>
<dbReference type="RefSeq" id="WP_279528497.1">
    <property type="nucleotide sequence ID" value="NZ_CP122312.1"/>
</dbReference>
<dbReference type="Gene3D" id="1.10.10.10">
    <property type="entry name" value="Winged helix-like DNA-binding domain superfamily/Winged helix DNA-binding domain"/>
    <property type="match status" value="1"/>
</dbReference>
<dbReference type="SUPFAM" id="SSF46785">
    <property type="entry name" value="Winged helix' DNA-binding domain"/>
    <property type="match status" value="1"/>
</dbReference>
<dbReference type="Gene3D" id="1.10.8.60">
    <property type="match status" value="1"/>
</dbReference>
<dbReference type="PANTHER" id="PTHR10763">
    <property type="entry name" value="CELL DIVISION CONTROL PROTEIN 6-RELATED"/>
    <property type="match status" value="1"/>
</dbReference>
<feature type="domain" description="AAA+ ATPase" evidence="6">
    <location>
        <begin position="50"/>
        <end position="220"/>
    </location>
</feature>
<evidence type="ECO:0000259" key="6">
    <source>
        <dbReference type="SMART" id="SM00382"/>
    </source>
</evidence>
<evidence type="ECO:0000259" key="7">
    <source>
        <dbReference type="SMART" id="SM01074"/>
    </source>
</evidence>
<protein>
    <recommendedName>
        <fullName evidence="5">ORC1-type DNA replication protein</fullName>
    </recommendedName>
</protein>
<dbReference type="CDD" id="cd00009">
    <property type="entry name" value="AAA"/>
    <property type="match status" value="1"/>
</dbReference>
<gene>
    <name evidence="8" type="ORF">ACFQJ9_20520</name>
</gene>